<keyword evidence="5" id="KW-1185">Reference proteome</keyword>
<dbReference type="OrthoDB" id="1893133at2759"/>
<sequence>MWADLLLQAALILLAVAMFLSMHNIPQTIFTKLRTRSQSRTIQARRHFVLGAQRLDRARSGKELSSSMRISLAKSAEEEADRAIGLDIKDAAPHLLKAMALEVQGFKTSAIGAMDVALSPLAAKSLSDSERAEALHKRAALRIATSLDGELDSAIADLVDSVWLKGDDVKARCLLGECYEKKGLKVEAQKCYEDALKVQPDYSPAQVALSRLAA</sequence>
<evidence type="ECO:0000256" key="1">
    <source>
        <dbReference type="ARBA" id="ARBA00022737"/>
    </source>
</evidence>
<dbReference type="InterPro" id="IPR019734">
    <property type="entry name" value="TPR_rpt"/>
</dbReference>
<keyword evidence="2 3" id="KW-0802">TPR repeat</keyword>
<dbReference type="PANTHER" id="PTHR44858">
    <property type="entry name" value="TETRATRICOPEPTIDE REPEAT PROTEIN 6"/>
    <property type="match status" value="1"/>
</dbReference>
<evidence type="ECO:0000313" key="5">
    <source>
        <dbReference type="Proteomes" id="UP001152484"/>
    </source>
</evidence>
<dbReference type="InterPro" id="IPR011990">
    <property type="entry name" value="TPR-like_helical_dom_sf"/>
</dbReference>
<accession>A0A9P1EAX6</accession>
<evidence type="ECO:0000313" key="4">
    <source>
        <dbReference type="EMBL" id="CAH9091877.1"/>
    </source>
</evidence>
<dbReference type="SMART" id="SM00028">
    <property type="entry name" value="TPR"/>
    <property type="match status" value="1"/>
</dbReference>
<protein>
    <submittedName>
        <fullName evidence="4">Uncharacterized protein</fullName>
    </submittedName>
</protein>
<dbReference type="AlphaFoldDB" id="A0A9P1EAX6"/>
<keyword evidence="1" id="KW-0677">Repeat</keyword>
<organism evidence="4 5">
    <name type="scientific">Cuscuta europaea</name>
    <name type="common">European dodder</name>
    <dbReference type="NCBI Taxonomy" id="41803"/>
    <lineage>
        <taxon>Eukaryota</taxon>
        <taxon>Viridiplantae</taxon>
        <taxon>Streptophyta</taxon>
        <taxon>Embryophyta</taxon>
        <taxon>Tracheophyta</taxon>
        <taxon>Spermatophyta</taxon>
        <taxon>Magnoliopsida</taxon>
        <taxon>eudicotyledons</taxon>
        <taxon>Gunneridae</taxon>
        <taxon>Pentapetalae</taxon>
        <taxon>asterids</taxon>
        <taxon>lamiids</taxon>
        <taxon>Solanales</taxon>
        <taxon>Convolvulaceae</taxon>
        <taxon>Cuscuteae</taxon>
        <taxon>Cuscuta</taxon>
        <taxon>Cuscuta subgen. Cuscuta</taxon>
    </lineage>
</organism>
<gene>
    <name evidence="4" type="ORF">CEURO_LOCUS11742</name>
</gene>
<dbReference type="Gene3D" id="1.25.40.10">
    <property type="entry name" value="Tetratricopeptide repeat domain"/>
    <property type="match status" value="1"/>
</dbReference>
<evidence type="ECO:0000256" key="3">
    <source>
        <dbReference type="PROSITE-ProRule" id="PRU00339"/>
    </source>
</evidence>
<reference evidence="4" key="1">
    <citation type="submission" date="2022-07" db="EMBL/GenBank/DDBJ databases">
        <authorList>
            <person name="Macas J."/>
            <person name="Novak P."/>
            <person name="Neumann P."/>
        </authorList>
    </citation>
    <scope>NUCLEOTIDE SEQUENCE</scope>
</reference>
<dbReference type="PROSITE" id="PS50005">
    <property type="entry name" value="TPR"/>
    <property type="match status" value="1"/>
</dbReference>
<evidence type="ECO:0000256" key="2">
    <source>
        <dbReference type="ARBA" id="ARBA00022803"/>
    </source>
</evidence>
<feature type="repeat" description="TPR" evidence="3">
    <location>
        <begin position="169"/>
        <end position="202"/>
    </location>
</feature>
<name>A0A9P1EAX6_CUSEU</name>
<comment type="caution">
    <text evidence="4">The sequence shown here is derived from an EMBL/GenBank/DDBJ whole genome shotgun (WGS) entry which is preliminary data.</text>
</comment>
<proteinExistence type="predicted"/>
<dbReference type="EMBL" id="CAMAPE010000027">
    <property type="protein sequence ID" value="CAH9091877.1"/>
    <property type="molecule type" value="Genomic_DNA"/>
</dbReference>
<dbReference type="Proteomes" id="UP001152484">
    <property type="component" value="Unassembled WGS sequence"/>
</dbReference>
<dbReference type="SUPFAM" id="SSF48452">
    <property type="entry name" value="TPR-like"/>
    <property type="match status" value="1"/>
</dbReference>
<dbReference type="InterPro" id="IPR050498">
    <property type="entry name" value="Ycf3"/>
</dbReference>
<dbReference type="PANTHER" id="PTHR44858:SF1">
    <property type="entry name" value="UDP-N-ACETYLGLUCOSAMINE--PEPTIDE N-ACETYLGLUCOSAMINYLTRANSFERASE SPINDLY-RELATED"/>
    <property type="match status" value="1"/>
</dbReference>